<dbReference type="Proteomes" id="UP001333710">
    <property type="component" value="Chromosome"/>
</dbReference>
<dbReference type="AlphaFoldDB" id="A0AA48HJZ5"/>
<organism evidence="5 6">
    <name type="scientific">Planctobacterium marinum</name>
    <dbReference type="NCBI Taxonomy" id="1631968"/>
    <lineage>
        <taxon>Bacteria</taxon>
        <taxon>Pseudomonadati</taxon>
        <taxon>Pseudomonadota</taxon>
        <taxon>Gammaproteobacteria</taxon>
        <taxon>Alteromonadales</taxon>
        <taxon>Alteromonadaceae</taxon>
        <taxon>Planctobacterium</taxon>
    </lineage>
</organism>
<dbReference type="KEGG" id="pmaw:MACH26_33420"/>
<evidence type="ECO:0000256" key="4">
    <source>
        <dbReference type="SAM" id="Coils"/>
    </source>
</evidence>
<dbReference type="Gene3D" id="1.20.58.300">
    <property type="entry name" value="FlgN-like"/>
    <property type="match status" value="1"/>
</dbReference>
<dbReference type="InterPro" id="IPR036679">
    <property type="entry name" value="FlgN-like_sf"/>
</dbReference>
<evidence type="ECO:0000256" key="2">
    <source>
        <dbReference type="ARBA" id="ARBA00007703"/>
    </source>
</evidence>
<reference evidence="5" key="1">
    <citation type="submission" date="2023-01" db="EMBL/GenBank/DDBJ databases">
        <title>Complete genome sequence of Planctobacterium marinum strain Dej080120_11.</title>
        <authorList>
            <person name="Ueki S."/>
            <person name="Maruyama F."/>
        </authorList>
    </citation>
    <scope>NUCLEOTIDE SEQUENCE</scope>
    <source>
        <strain evidence="5">Dej080120_11</strain>
    </source>
</reference>
<evidence type="ECO:0000256" key="3">
    <source>
        <dbReference type="ARBA" id="ARBA00022795"/>
    </source>
</evidence>
<proteinExistence type="inferred from homology"/>
<gene>
    <name evidence="5" type="ORF">MACH26_33420</name>
</gene>
<dbReference type="GO" id="GO:0044780">
    <property type="term" value="P:bacterial-type flagellum assembly"/>
    <property type="evidence" value="ECO:0007669"/>
    <property type="project" value="InterPro"/>
</dbReference>
<keyword evidence="3" id="KW-1005">Bacterial flagellum biogenesis</keyword>
<feature type="coiled-coil region" evidence="4">
    <location>
        <begin position="1"/>
        <end position="28"/>
    </location>
</feature>
<keyword evidence="4" id="KW-0175">Coiled coil</keyword>
<dbReference type="RefSeq" id="WP_338293922.1">
    <property type="nucleotide sequence ID" value="NZ_AP027272.1"/>
</dbReference>
<accession>A0AA48HJZ5</accession>
<sequence length="139" mass="15348">MSDLTAALEQQLTLLKALEANLQRELELVVARDAESLLTLVDEKSGLLEQLAENDASLQKLRAPESELSEEQLTLAHQGKELLQKCQHQTEVNAAAVEKNQIRLQRLRNVMLAVRNKESLTYTNKGKTQGGMLGSGVKA</sequence>
<evidence type="ECO:0000313" key="5">
    <source>
        <dbReference type="EMBL" id="BDX07821.1"/>
    </source>
</evidence>
<keyword evidence="6" id="KW-1185">Reference proteome</keyword>
<protein>
    <recommendedName>
        <fullName evidence="7">Flagellar biosynthesis protein FlgN</fullName>
    </recommendedName>
</protein>
<evidence type="ECO:0008006" key="7">
    <source>
        <dbReference type="Google" id="ProtNLM"/>
    </source>
</evidence>
<comment type="similarity">
    <text evidence="2">Belongs to the FlgN family.</text>
</comment>
<evidence type="ECO:0000313" key="6">
    <source>
        <dbReference type="Proteomes" id="UP001333710"/>
    </source>
</evidence>
<dbReference type="SUPFAM" id="SSF140566">
    <property type="entry name" value="FlgN-like"/>
    <property type="match status" value="1"/>
</dbReference>
<comment type="function">
    <text evidence="1">Required for the efficient initiation of filament assembly.</text>
</comment>
<dbReference type="Pfam" id="PF05130">
    <property type="entry name" value="FlgN"/>
    <property type="match status" value="1"/>
</dbReference>
<evidence type="ECO:0000256" key="1">
    <source>
        <dbReference type="ARBA" id="ARBA00002397"/>
    </source>
</evidence>
<name>A0AA48HJZ5_9ALTE</name>
<dbReference type="EMBL" id="AP027272">
    <property type="protein sequence ID" value="BDX07821.1"/>
    <property type="molecule type" value="Genomic_DNA"/>
</dbReference>
<dbReference type="InterPro" id="IPR007809">
    <property type="entry name" value="FlgN-like"/>
</dbReference>